<protein>
    <submittedName>
        <fullName evidence="1">Uncharacterized protein</fullName>
    </submittedName>
</protein>
<proteinExistence type="predicted"/>
<name>A0ABU6XH49_9FABA</name>
<keyword evidence="2" id="KW-1185">Reference proteome</keyword>
<accession>A0ABU6XH49</accession>
<evidence type="ECO:0000313" key="2">
    <source>
        <dbReference type="Proteomes" id="UP001341840"/>
    </source>
</evidence>
<dbReference type="Proteomes" id="UP001341840">
    <property type="component" value="Unassembled WGS sequence"/>
</dbReference>
<organism evidence="1 2">
    <name type="scientific">Stylosanthes scabra</name>
    <dbReference type="NCBI Taxonomy" id="79078"/>
    <lineage>
        <taxon>Eukaryota</taxon>
        <taxon>Viridiplantae</taxon>
        <taxon>Streptophyta</taxon>
        <taxon>Embryophyta</taxon>
        <taxon>Tracheophyta</taxon>
        <taxon>Spermatophyta</taxon>
        <taxon>Magnoliopsida</taxon>
        <taxon>eudicotyledons</taxon>
        <taxon>Gunneridae</taxon>
        <taxon>Pentapetalae</taxon>
        <taxon>rosids</taxon>
        <taxon>fabids</taxon>
        <taxon>Fabales</taxon>
        <taxon>Fabaceae</taxon>
        <taxon>Papilionoideae</taxon>
        <taxon>50 kb inversion clade</taxon>
        <taxon>dalbergioids sensu lato</taxon>
        <taxon>Dalbergieae</taxon>
        <taxon>Pterocarpus clade</taxon>
        <taxon>Stylosanthes</taxon>
    </lineage>
</organism>
<sequence>MGISDKSAIGKVLNVLRYYEDVPRSEANEIVTKDEGWVQWDCIFMFDMSGSFLPSVKGVFGSLFGTSENEFEVSSSTRWVGSQTIKMLRICCGLEAEPGLSREAPNAANSAKLRPGNLKAGPNLESGSCTDAFDIRIVALQKNKTLLETDDGKSPRLEIRSVSNLGPLVGARPAS</sequence>
<evidence type="ECO:0000313" key="1">
    <source>
        <dbReference type="EMBL" id="MED6197136.1"/>
    </source>
</evidence>
<gene>
    <name evidence="1" type="ORF">PIB30_053902</name>
</gene>
<dbReference type="EMBL" id="JASCZI010211854">
    <property type="protein sequence ID" value="MED6197136.1"/>
    <property type="molecule type" value="Genomic_DNA"/>
</dbReference>
<comment type="caution">
    <text evidence="1">The sequence shown here is derived from an EMBL/GenBank/DDBJ whole genome shotgun (WGS) entry which is preliminary data.</text>
</comment>
<reference evidence="1 2" key="1">
    <citation type="journal article" date="2023" name="Plants (Basel)">
        <title>Bridging the Gap: Combining Genomics and Transcriptomics Approaches to Understand Stylosanthes scabra, an Orphan Legume from the Brazilian Caatinga.</title>
        <authorList>
            <person name="Ferreira-Neto J.R.C."/>
            <person name="da Silva M.D."/>
            <person name="Binneck E."/>
            <person name="de Melo N.F."/>
            <person name="da Silva R.H."/>
            <person name="de Melo A.L.T.M."/>
            <person name="Pandolfi V."/>
            <person name="Bustamante F.O."/>
            <person name="Brasileiro-Vidal A.C."/>
            <person name="Benko-Iseppon A.M."/>
        </authorList>
    </citation>
    <scope>NUCLEOTIDE SEQUENCE [LARGE SCALE GENOMIC DNA]</scope>
    <source>
        <tissue evidence="1">Leaves</tissue>
    </source>
</reference>